<keyword evidence="4" id="KW-0342">GTP-binding</keyword>
<dbReference type="SUPFAM" id="SSF52540">
    <property type="entry name" value="P-loop containing nucleoside triphosphate hydrolases"/>
    <property type="match status" value="1"/>
</dbReference>
<sequence>MASSHSCEFFSDKEAKSLTSLYNKGGLAAVIPVIKDKLHNLENETLNIAVTGCTGSGKSAFINALRGLRSKDEGAAPVGVIETTMEAKVYKHPNLPGVNLWDLPGTGSPTFQAKDYLKKVDLNKYDFFVIMAAKRFTENDANLAVAIEKMGKQFFFIRTQIDNDIRSYELEGIEYNREEVLQTIRNDCIAKLIQIGIQKPCVFLLSNYHVNEYDFTAFTQTIEAELSEIKEHVTERRKDIPKKGNSCRLL</sequence>
<dbReference type="InterPro" id="IPR007743">
    <property type="entry name" value="Immunity-related_GTPase-like"/>
</dbReference>
<gene>
    <name evidence="6" type="ORF">HHUSO_G20690</name>
</gene>
<protein>
    <submittedName>
        <fullName evidence="6">Interferon-inducible GTPase 5-like</fullName>
    </submittedName>
</protein>
<dbReference type="InterPro" id="IPR051515">
    <property type="entry name" value="IRG"/>
</dbReference>
<feature type="domain" description="IRG-type G" evidence="5">
    <location>
        <begin position="44"/>
        <end position="225"/>
    </location>
</feature>
<evidence type="ECO:0000313" key="7">
    <source>
        <dbReference type="Proteomes" id="UP001369086"/>
    </source>
</evidence>
<dbReference type="Pfam" id="PF05049">
    <property type="entry name" value="IIGP"/>
    <property type="match status" value="1"/>
</dbReference>
<dbReference type="PANTHER" id="PTHR32341:SF10">
    <property type="entry name" value="INTERFERON-INDUCIBLE GTPASE 5"/>
    <property type="match status" value="1"/>
</dbReference>
<keyword evidence="2" id="KW-0547">Nucleotide-binding</keyword>
<evidence type="ECO:0000256" key="1">
    <source>
        <dbReference type="ARBA" id="ARBA00005429"/>
    </source>
</evidence>
<dbReference type="PROSITE" id="PS51716">
    <property type="entry name" value="G_IRG"/>
    <property type="match status" value="1"/>
</dbReference>
<name>A0ABR0Z0L7_HUSHU</name>
<reference evidence="6 7" key="1">
    <citation type="submission" date="2021-05" db="EMBL/GenBank/DDBJ databases">
        <authorList>
            <person name="Zahm M."/>
            <person name="Klopp C."/>
            <person name="Cabau C."/>
            <person name="Kuhl H."/>
            <person name="Suciu R."/>
            <person name="Ciorpac M."/>
            <person name="Holostenco D."/>
            <person name="Gessner J."/>
            <person name="Wuertz S."/>
            <person name="Hohne C."/>
            <person name="Stock M."/>
            <person name="Gislard M."/>
            <person name="Lluch J."/>
            <person name="Milhes M."/>
            <person name="Lampietro C."/>
            <person name="Lopez Roques C."/>
            <person name="Donnadieu C."/>
            <person name="Du K."/>
            <person name="Schartl M."/>
            <person name="Guiguen Y."/>
        </authorList>
    </citation>
    <scope>NUCLEOTIDE SEQUENCE [LARGE SCALE GENOMIC DNA]</scope>
    <source>
        <strain evidence="6">Hh-F2</strain>
        <tissue evidence="6">Blood</tissue>
    </source>
</reference>
<proteinExistence type="inferred from homology"/>
<dbReference type="InterPro" id="IPR030385">
    <property type="entry name" value="G_IRG_dom"/>
</dbReference>
<dbReference type="Gene3D" id="3.40.50.300">
    <property type="entry name" value="P-loop containing nucleotide triphosphate hydrolases"/>
    <property type="match status" value="1"/>
</dbReference>
<comment type="similarity">
    <text evidence="1">Belongs to the TRAFAC class dynamin-like GTPase superfamily. IRG family.</text>
</comment>
<dbReference type="EMBL" id="JAHFZB010000019">
    <property type="protein sequence ID" value="KAK6478383.1"/>
    <property type="molecule type" value="Genomic_DNA"/>
</dbReference>
<comment type="caution">
    <text evidence="6">The sequence shown here is derived from an EMBL/GenBank/DDBJ whole genome shotgun (WGS) entry which is preliminary data.</text>
</comment>
<keyword evidence="7" id="KW-1185">Reference proteome</keyword>
<evidence type="ECO:0000256" key="4">
    <source>
        <dbReference type="ARBA" id="ARBA00023134"/>
    </source>
</evidence>
<keyword evidence="3" id="KW-0378">Hydrolase</keyword>
<dbReference type="PANTHER" id="PTHR32341">
    <property type="entry name" value="INTERFERON-INDUCIBLE GTPASE"/>
    <property type="match status" value="1"/>
</dbReference>
<dbReference type="InterPro" id="IPR027417">
    <property type="entry name" value="P-loop_NTPase"/>
</dbReference>
<accession>A0ABR0Z0L7</accession>
<evidence type="ECO:0000259" key="5">
    <source>
        <dbReference type="PROSITE" id="PS51716"/>
    </source>
</evidence>
<organism evidence="6 7">
    <name type="scientific">Huso huso</name>
    <name type="common">Beluga</name>
    <name type="synonym">Acipenser huso</name>
    <dbReference type="NCBI Taxonomy" id="61971"/>
    <lineage>
        <taxon>Eukaryota</taxon>
        <taxon>Metazoa</taxon>
        <taxon>Chordata</taxon>
        <taxon>Craniata</taxon>
        <taxon>Vertebrata</taxon>
        <taxon>Euteleostomi</taxon>
        <taxon>Actinopterygii</taxon>
        <taxon>Chondrostei</taxon>
        <taxon>Acipenseriformes</taxon>
        <taxon>Acipenseridae</taxon>
        <taxon>Huso</taxon>
    </lineage>
</organism>
<evidence type="ECO:0000256" key="2">
    <source>
        <dbReference type="ARBA" id="ARBA00022741"/>
    </source>
</evidence>
<evidence type="ECO:0000313" key="6">
    <source>
        <dbReference type="EMBL" id="KAK6478383.1"/>
    </source>
</evidence>
<dbReference type="Proteomes" id="UP001369086">
    <property type="component" value="Unassembled WGS sequence"/>
</dbReference>
<evidence type="ECO:0000256" key="3">
    <source>
        <dbReference type="ARBA" id="ARBA00022801"/>
    </source>
</evidence>